<gene>
    <name evidence="1" type="ORF">LTRI10_LOCUS18926</name>
</gene>
<dbReference type="EMBL" id="OZ034816">
    <property type="protein sequence ID" value="CAL1377265.1"/>
    <property type="molecule type" value="Genomic_DNA"/>
</dbReference>
<evidence type="ECO:0000313" key="1">
    <source>
        <dbReference type="EMBL" id="CAL1377265.1"/>
    </source>
</evidence>
<dbReference type="AlphaFoldDB" id="A0AAV2DUH9"/>
<reference evidence="1 2" key="1">
    <citation type="submission" date="2024-04" db="EMBL/GenBank/DDBJ databases">
        <authorList>
            <person name="Fracassetti M."/>
        </authorList>
    </citation>
    <scope>NUCLEOTIDE SEQUENCE [LARGE SCALE GENOMIC DNA]</scope>
</reference>
<sequence>MLGNRSSISIPGGSVFNGWSLTTFNDDCNFIFTLHNVDCSEERSVRRGEGQVEALELILERETSSNYKISHLLGCGNALQCVWKSLTWEMGARSIGQLDSCRLYTMKEPQGLVTTVPGDQENER</sequence>
<keyword evidence="2" id="KW-1185">Reference proteome</keyword>
<organism evidence="1 2">
    <name type="scientific">Linum trigynum</name>
    <dbReference type="NCBI Taxonomy" id="586398"/>
    <lineage>
        <taxon>Eukaryota</taxon>
        <taxon>Viridiplantae</taxon>
        <taxon>Streptophyta</taxon>
        <taxon>Embryophyta</taxon>
        <taxon>Tracheophyta</taxon>
        <taxon>Spermatophyta</taxon>
        <taxon>Magnoliopsida</taxon>
        <taxon>eudicotyledons</taxon>
        <taxon>Gunneridae</taxon>
        <taxon>Pentapetalae</taxon>
        <taxon>rosids</taxon>
        <taxon>fabids</taxon>
        <taxon>Malpighiales</taxon>
        <taxon>Linaceae</taxon>
        <taxon>Linum</taxon>
    </lineage>
</organism>
<proteinExistence type="predicted"/>
<accession>A0AAV2DUH9</accession>
<name>A0AAV2DUH9_9ROSI</name>
<protein>
    <submittedName>
        <fullName evidence="1">Uncharacterized protein</fullName>
    </submittedName>
</protein>
<evidence type="ECO:0000313" key="2">
    <source>
        <dbReference type="Proteomes" id="UP001497516"/>
    </source>
</evidence>
<dbReference type="Proteomes" id="UP001497516">
    <property type="component" value="Chromosome 3"/>
</dbReference>